<accession>A0A6J7KM26</accession>
<proteinExistence type="predicted"/>
<name>A0A6J7KM26_9ZZZZ</name>
<organism evidence="1">
    <name type="scientific">freshwater metagenome</name>
    <dbReference type="NCBI Taxonomy" id="449393"/>
    <lineage>
        <taxon>unclassified sequences</taxon>
        <taxon>metagenomes</taxon>
        <taxon>ecological metagenomes</taxon>
    </lineage>
</organism>
<gene>
    <name evidence="1" type="ORF">UFOPK3773_01736</name>
</gene>
<protein>
    <submittedName>
        <fullName evidence="1">Unannotated protein</fullName>
    </submittedName>
</protein>
<dbReference type="EMBL" id="CAFBNF010000230">
    <property type="protein sequence ID" value="CAB4956707.1"/>
    <property type="molecule type" value="Genomic_DNA"/>
</dbReference>
<dbReference type="AlphaFoldDB" id="A0A6J7KM26"/>
<sequence length="222" mass="24125">MASWWHLSRRSAMVTWWRSSPRSRRMPGHHETGCCSCAVVGHAARSRPGSPRSDAMKASNMARTPSFGRCASRGSRCTDLSTHSRCRRWLTNCGSTTSPASTRRLARIEFPRRRLSSGSLPRTGALKVRSRISPRRPAPRGSVANLVVRATPGWSSRVSTTCGSNWPAAAPRFQAMKSLALSLGARGYQCTGWRAATSPRCKASPIGSSRLSGLPAARACSW</sequence>
<evidence type="ECO:0000313" key="1">
    <source>
        <dbReference type="EMBL" id="CAB4956707.1"/>
    </source>
</evidence>
<reference evidence="1" key="1">
    <citation type="submission" date="2020-05" db="EMBL/GenBank/DDBJ databases">
        <authorList>
            <person name="Chiriac C."/>
            <person name="Salcher M."/>
            <person name="Ghai R."/>
            <person name="Kavagutti S V."/>
        </authorList>
    </citation>
    <scope>NUCLEOTIDE SEQUENCE</scope>
</reference>